<keyword evidence="9" id="KW-1133">Transmembrane helix</keyword>
<feature type="modified residue" description="N6-(pyridoxal phosphate)lysine" evidence="16">
    <location>
        <position position="365"/>
    </location>
</feature>
<dbReference type="Pfam" id="PF00282">
    <property type="entry name" value="Pyridoxal_deC"/>
    <property type="match status" value="1"/>
</dbReference>
<dbReference type="GO" id="GO:0009267">
    <property type="term" value="P:cellular response to starvation"/>
    <property type="evidence" value="ECO:0007669"/>
    <property type="project" value="EnsemblFungi"/>
</dbReference>
<dbReference type="Proteomes" id="UP000187013">
    <property type="component" value="Unassembled WGS sequence"/>
</dbReference>
<evidence type="ECO:0000256" key="3">
    <source>
        <dbReference type="ARBA" id="ARBA00004760"/>
    </source>
</evidence>
<keyword evidence="11" id="KW-0472">Membrane</keyword>
<dbReference type="EMBL" id="BDGX01000030">
    <property type="protein sequence ID" value="GAV51285.1"/>
    <property type="molecule type" value="Genomic_DNA"/>
</dbReference>
<comment type="cofactor">
    <cofactor evidence="1 16 17">
        <name>pyridoxal 5'-phosphate</name>
        <dbReference type="ChEBI" id="CHEBI:597326"/>
    </cofactor>
</comment>
<keyword evidence="5" id="KW-0812">Transmembrane</keyword>
<keyword evidence="12 17" id="KW-0456">Lyase</keyword>
<evidence type="ECO:0000256" key="8">
    <source>
        <dbReference type="ARBA" id="ARBA00022919"/>
    </source>
</evidence>
<evidence type="ECO:0000313" key="19">
    <source>
        <dbReference type="Proteomes" id="UP000187013"/>
    </source>
</evidence>
<dbReference type="OMA" id="FKDHQFT"/>
<dbReference type="GO" id="GO:0019722">
    <property type="term" value="P:calcium-mediated signaling"/>
    <property type="evidence" value="ECO:0007669"/>
    <property type="project" value="EnsemblFungi"/>
</dbReference>
<dbReference type="PANTHER" id="PTHR42735">
    <property type="match status" value="1"/>
</dbReference>
<dbReference type="InterPro" id="IPR015424">
    <property type="entry name" value="PyrdxlP-dep_Trfase"/>
</dbReference>
<gene>
    <name evidence="18" type="ORF">ZYGR_0AD04680</name>
</gene>
<dbReference type="GO" id="GO:0030149">
    <property type="term" value="P:sphingolipid catabolic process"/>
    <property type="evidence" value="ECO:0007669"/>
    <property type="project" value="TreeGrafter"/>
</dbReference>
<keyword evidence="7 16" id="KW-0663">Pyridoxal phosphate</keyword>
<dbReference type="GO" id="GO:0097038">
    <property type="term" value="C:perinuclear endoplasmic reticulum"/>
    <property type="evidence" value="ECO:0007669"/>
    <property type="project" value="EnsemblFungi"/>
</dbReference>
<dbReference type="GO" id="GO:0030170">
    <property type="term" value="F:pyridoxal phosphate binding"/>
    <property type="evidence" value="ECO:0007669"/>
    <property type="project" value="InterPro"/>
</dbReference>
<evidence type="ECO:0000313" key="18">
    <source>
        <dbReference type="EMBL" id="GAV51285.1"/>
    </source>
</evidence>
<keyword evidence="10" id="KW-0443">Lipid metabolism</keyword>
<evidence type="ECO:0000256" key="9">
    <source>
        <dbReference type="ARBA" id="ARBA00022989"/>
    </source>
</evidence>
<dbReference type="InterPro" id="IPR050477">
    <property type="entry name" value="GrpII_AminoAcid_Decarb"/>
</dbReference>
<comment type="similarity">
    <text evidence="13">Belongs to the group II decarboxylase family. Sphingosine-1-phosphate lyase subfamily.</text>
</comment>
<comment type="subcellular location">
    <subcellularLocation>
        <location evidence="2">Endoplasmic reticulum membrane</location>
        <topology evidence="2">Single-pass membrane protein</topology>
    </subcellularLocation>
</comment>
<evidence type="ECO:0000256" key="5">
    <source>
        <dbReference type="ARBA" id="ARBA00022692"/>
    </source>
</evidence>
<evidence type="ECO:0000256" key="4">
    <source>
        <dbReference type="ARBA" id="ARBA00004991"/>
    </source>
</evidence>
<evidence type="ECO:0000256" key="17">
    <source>
        <dbReference type="RuleBase" id="RU000382"/>
    </source>
</evidence>
<dbReference type="SUPFAM" id="SSF53383">
    <property type="entry name" value="PLP-dependent transferases"/>
    <property type="match status" value="1"/>
</dbReference>
<evidence type="ECO:0000256" key="16">
    <source>
        <dbReference type="PIRSR" id="PIRSR602129-50"/>
    </source>
</evidence>
<dbReference type="Gene3D" id="3.40.640.10">
    <property type="entry name" value="Type I PLP-dependent aspartate aminotransferase-like (Major domain)"/>
    <property type="match status" value="1"/>
</dbReference>
<dbReference type="GO" id="GO:0005789">
    <property type="term" value="C:endoplasmic reticulum membrane"/>
    <property type="evidence" value="ECO:0007669"/>
    <property type="project" value="UniProtKB-SubCell"/>
</dbReference>
<sequence length="570" mass="62613">MESKIARIVEELKGLDLLQLVLNGYQYAALYVETSSWSSLIKDYLFITLIYKVSSRVCYHLKAFGFLRTLKNVYHSIATAVFRTLLNSPILRPTVNREVGKGINVIERDLLIRNEAIEDYGTLPDEGLSEETTLEELDKLQELLRTTKWEDGKLSGAVYHGGQQLIHLQSLAFEKYCVANQLHPNVFPAVRKMEAEVVSMVLDVFHAPKDTGCGTTSSGGTESILLACLSAKTYGYQQHGITEPEIIVPVTAHAGFHKAAYYFGMKVRKAELDPVTYKVDLNQVKRLINKNTVLLVGSAPNYPHGIVDDIGGLGKLGQKYHIPLHIDCCLGSFAIAFMERAGFNDIPPFDFRVPGVTSISCDTHKYGFAPKGSSVVMYRNQALRASQYYVSTDWIGGVYGSPTLAGSRPGALVVGCWATMVHFGKKGYTDSSREIITAARKLKSSIAKELPELQIIGDPLCCVVSFKSDQLNVYELGDKLSKMGWHLSALQKPPALHIAVTKLSVSSIDKLVSDLKTMVNEMKKNPNQKPANDGTSALYGVASSIKTTGVADKVVAGYLDTLYKLKPSSA</sequence>
<comment type="pathway">
    <text evidence="4">Sphingolipid metabolism.</text>
</comment>
<evidence type="ECO:0000256" key="2">
    <source>
        <dbReference type="ARBA" id="ARBA00004389"/>
    </source>
</evidence>
<dbReference type="Gene3D" id="6.10.140.2150">
    <property type="match status" value="1"/>
</dbReference>
<dbReference type="OrthoDB" id="10254570at2759"/>
<dbReference type="GO" id="GO:0042802">
    <property type="term" value="F:identical protein binding"/>
    <property type="evidence" value="ECO:0007669"/>
    <property type="project" value="EnsemblFungi"/>
</dbReference>
<evidence type="ECO:0000256" key="13">
    <source>
        <dbReference type="ARBA" id="ARBA00038302"/>
    </source>
</evidence>
<evidence type="ECO:0000256" key="14">
    <source>
        <dbReference type="ARBA" id="ARBA00038965"/>
    </source>
</evidence>
<dbReference type="InterPro" id="IPR015422">
    <property type="entry name" value="PyrdxlP-dep_Trfase_small"/>
</dbReference>
<dbReference type="Gene3D" id="3.90.1150.10">
    <property type="entry name" value="Aspartate Aminotransferase, domain 1"/>
    <property type="match status" value="1"/>
</dbReference>
<name>A0A1Q3A6C2_ZYGRO</name>
<keyword evidence="6" id="KW-0256">Endoplasmic reticulum</keyword>
<dbReference type="InterPro" id="IPR002129">
    <property type="entry name" value="PyrdxlP-dep_de-COase"/>
</dbReference>
<keyword evidence="8" id="KW-0746">Sphingolipid metabolism</keyword>
<evidence type="ECO:0000256" key="15">
    <source>
        <dbReference type="ARBA" id="ARBA00042568"/>
    </source>
</evidence>
<proteinExistence type="inferred from homology"/>
<evidence type="ECO:0000256" key="1">
    <source>
        <dbReference type="ARBA" id="ARBA00001933"/>
    </source>
</evidence>
<dbReference type="GO" id="GO:0032541">
    <property type="term" value="C:cortical endoplasmic reticulum"/>
    <property type="evidence" value="ECO:0007669"/>
    <property type="project" value="EnsemblFungi"/>
</dbReference>
<accession>A0A1Q3A6C2</accession>
<dbReference type="eggNOG" id="KOG1383">
    <property type="taxonomic scope" value="Eukaryota"/>
</dbReference>
<evidence type="ECO:0000256" key="12">
    <source>
        <dbReference type="ARBA" id="ARBA00023239"/>
    </source>
</evidence>
<evidence type="ECO:0000256" key="6">
    <source>
        <dbReference type="ARBA" id="ARBA00022824"/>
    </source>
</evidence>
<comment type="pathway">
    <text evidence="3">Lipid metabolism; sphingolipid metabolism.</text>
</comment>
<organism evidence="18 19">
    <name type="scientific">Zygosaccharomyces rouxii</name>
    <dbReference type="NCBI Taxonomy" id="4956"/>
    <lineage>
        <taxon>Eukaryota</taxon>
        <taxon>Fungi</taxon>
        <taxon>Dikarya</taxon>
        <taxon>Ascomycota</taxon>
        <taxon>Saccharomycotina</taxon>
        <taxon>Saccharomycetes</taxon>
        <taxon>Saccharomycetales</taxon>
        <taxon>Saccharomycetaceae</taxon>
        <taxon>Zygosaccharomyces</taxon>
    </lineage>
</organism>
<dbReference type="FunFam" id="3.40.640.10:FF:000020">
    <property type="entry name" value="sphingosine-1-phosphate lyase 1"/>
    <property type="match status" value="1"/>
</dbReference>
<evidence type="ECO:0000256" key="11">
    <source>
        <dbReference type="ARBA" id="ARBA00023136"/>
    </source>
</evidence>
<evidence type="ECO:0000256" key="10">
    <source>
        <dbReference type="ARBA" id="ARBA00023098"/>
    </source>
</evidence>
<dbReference type="AlphaFoldDB" id="A0A1Q3A6C2"/>
<dbReference type="GO" id="GO:0008117">
    <property type="term" value="F:sphinganine-1-phosphate aldolase activity"/>
    <property type="evidence" value="ECO:0007669"/>
    <property type="project" value="UniProtKB-EC"/>
</dbReference>
<dbReference type="GO" id="GO:0019752">
    <property type="term" value="P:carboxylic acid metabolic process"/>
    <property type="evidence" value="ECO:0007669"/>
    <property type="project" value="InterPro"/>
</dbReference>
<reference evidence="18 19" key="1">
    <citation type="submission" date="2016-08" db="EMBL/GenBank/DDBJ databases">
        <title>Draft genome sequence of allopolyploid Zygosaccharomyces rouxii.</title>
        <authorList>
            <person name="Watanabe J."/>
            <person name="Uehara K."/>
            <person name="Mogi Y."/>
            <person name="Tsukioka Y."/>
        </authorList>
    </citation>
    <scope>NUCLEOTIDE SEQUENCE [LARGE SCALE GENOMIC DNA]</scope>
    <source>
        <strain evidence="18 19">NBRC 110957</strain>
    </source>
</reference>
<dbReference type="EC" id="4.1.2.27" evidence="14"/>
<comment type="caution">
    <text evidence="18">The sequence shown here is derived from an EMBL/GenBank/DDBJ whole genome shotgun (WGS) entry which is preliminary data.</text>
</comment>
<dbReference type="PANTHER" id="PTHR42735:SF6">
    <property type="entry name" value="SPHINGOSINE-1-PHOSPHATE LYASE 1"/>
    <property type="match status" value="1"/>
</dbReference>
<protein>
    <recommendedName>
        <fullName evidence="14">sphinganine-1-phosphate aldolase</fullName>
        <ecNumber evidence="14">4.1.2.27</ecNumber>
    </recommendedName>
    <alternativeName>
        <fullName evidence="15">Sphingosine-1-phosphate aldolase</fullName>
    </alternativeName>
</protein>
<evidence type="ECO:0000256" key="7">
    <source>
        <dbReference type="ARBA" id="ARBA00022898"/>
    </source>
</evidence>
<dbReference type="InterPro" id="IPR015421">
    <property type="entry name" value="PyrdxlP-dep_Trfase_major"/>
</dbReference>